<keyword evidence="1" id="KW-0378">Hydrolase</keyword>
<dbReference type="Gene3D" id="2.60.40.1120">
    <property type="entry name" value="Carboxypeptidase-like, regulatory domain"/>
    <property type="match status" value="1"/>
</dbReference>
<dbReference type="Pfam" id="PF13620">
    <property type="entry name" value="CarboxypepD_reg"/>
    <property type="match status" value="1"/>
</dbReference>
<name>A0A537KHX5_9BACT</name>
<dbReference type="AlphaFoldDB" id="A0A537KHX5"/>
<organism evidence="1 2">
    <name type="scientific">Candidatus Segetimicrobium genomatis</name>
    <dbReference type="NCBI Taxonomy" id="2569760"/>
    <lineage>
        <taxon>Bacteria</taxon>
        <taxon>Bacillati</taxon>
        <taxon>Candidatus Sysuimicrobiota</taxon>
        <taxon>Candidatus Sysuimicrobiia</taxon>
        <taxon>Candidatus Sysuimicrobiales</taxon>
        <taxon>Candidatus Segetimicrobiaceae</taxon>
        <taxon>Candidatus Segetimicrobium</taxon>
    </lineage>
</organism>
<gene>
    <name evidence="1" type="ORF">E6H01_14510</name>
</gene>
<dbReference type="InterPro" id="IPR008969">
    <property type="entry name" value="CarboxyPept-like_regulatory"/>
</dbReference>
<evidence type="ECO:0000313" key="2">
    <source>
        <dbReference type="Proteomes" id="UP000319353"/>
    </source>
</evidence>
<evidence type="ECO:0000313" key="1">
    <source>
        <dbReference type="EMBL" id="TMI95359.1"/>
    </source>
</evidence>
<reference evidence="1 2" key="1">
    <citation type="journal article" date="2019" name="Nat. Microbiol.">
        <title>Mediterranean grassland soil C-N compound turnover is dependent on rainfall and depth, and is mediated by genomically divergent microorganisms.</title>
        <authorList>
            <person name="Diamond S."/>
            <person name="Andeer P.F."/>
            <person name="Li Z."/>
            <person name="Crits-Christoph A."/>
            <person name="Burstein D."/>
            <person name="Anantharaman K."/>
            <person name="Lane K.R."/>
            <person name="Thomas B.C."/>
            <person name="Pan C."/>
            <person name="Northen T.R."/>
            <person name="Banfield J.F."/>
        </authorList>
    </citation>
    <scope>NUCLEOTIDE SEQUENCE [LARGE SCALE GENOMIC DNA]</scope>
    <source>
        <strain evidence="1">NP_4</strain>
    </source>
</reference>
<keyword evidence="1" id="KW-0645">Protease</keyword>
<proteinExistence type="predicted"/>
<comment type="caution">
    <text evidence="1">The sequence shown here is derived from an EMBL/GenBank/DDBJ whole genome shotgun (WGS) entry which is preliminary data.</text>
</comment>
<sequence length="152" mass="15696">MSHNAFGYAPYDYYTVYVGSGQVLWYNISLTPNPMDAWINGTVSDASTGAPIAGATVIAQVDGTILPSAVANATGFYSLSVPTGSVELSANALGYAPTLTSTYLRSAGEYILNIGLTPLAHGVRGYVRDGVTGAGLSGILVTVDPLFGTGYF</sequence>
<keyword evidence="1" id="KW-0121">Carboxypeptidase</keyword>
<dbReference type="GO" id="GO:0004180">
    <property type="term" value="F:carboxypeptidase activity"/>
    <property type="evidence" value="ECO:0007669"/>
    <property type="project" value="UniProtKB-KW"/>
</dbReference>
<accession>A0A537KHX5</accession>
<dbReference type="Proteomes" id="UP000319353">
    <property type="component" value="Unassembled WGS sequence"/>
</dbReference>
<feature type="non-terminal residue" evidence="1">
    <location>
        <position position="152"/>
    </location>
</feature>
<protein>
    <submittedName>
        <fullName evidence="1">Carboxypeptidase-like regulatory domain-containing protein</fullName>
    </submittedName>
</protein>
<dbReference type="EMBL" id="VBAL01000296">
    <property type="protein sequence ID" value="TMI95359.1"/>
    <property type="molecule type" value="Genomic_DNA"/>
</dbReference>
<dbReference type="SUPFAM" id="SSF49464">
    <property type="entry name" value="Carboxypeptidase regulatory domain-like"/>
    <property type="match status" value="1"/>
</dbReference>